<dbReference type="Proteomes" id="UP000756132">
    <property type="component" value="Chromosome 2"/>
</dbReference>
<comment type="subcellular location">
    <subcellularLocation>
        <location evidence="1">Membrane</location>
        <topology evidence="1">Multi-pass membrane protein</topology>
    </subcellularLocation>
</comment>
<accession>A0A9Q8L943</accession>
<keyword evidence="2" id="KW-0285">Flavoprotein</keyword>
<feature type="transmembrane region" description="Helical" evidence="9">
    <location>
        <begin position="547"/>
        <end position="566"/>
    </location>
</feature>
<dbReference type="Gene3D" id="3.30.750.24">
    <property type="entry name" value="STAS domain"/>
    <property type="match status" value="1"/>
</dbReference>
<dbReference type="InterPro" id="IPR036513">
    <property type="entry name" value="STAS_dom_sf"/>
</dbReference>
<sequence>MASQPNSGSTSPRSPTSPSSASGSTPQSRPGHQHRPSHPSNLRQSHMPPPSPDDRRSQYLQDDGIHPQDHAPANANTDATQQPGTIDEPSEDELNDRTALLKQSRQSPIDGAFSPRPRWKPGYGSFSSVQTANTDAGSFEQSKSWFNRPSLGGRQPTGINQDGIIPGYLPDAVTDGVLGRPKKTSTTHWLASRAGIKHERLMYIYYYFPIANWLPQYRWKFLQGDFLAALTMASFYIPMALSYAANLSHMPPINGLYAFVFNPLIYALLGTCPQMIVGPEAAGSLLVGSVVSEAIKAGHFGENDGMKAGQVGGMVTGLAGAVILIAGILRLGFLDSVLSRPFLRGFISSIGLVIFINQLVPEMGLDKQAARSERAHGSPLDSIMFLFDYGHEAHKLTCAVSFGAVGVILVLRELKRRLQPLRGWGWVVFFPDRFIIVVLSALCAWWFDWEGQGLDIINDIRPPQGVKLFEPHFPFDKQNFKHVSDAFETAFIVALLGFFESCVAAKSLGSGNAKVEKVQKTNKDGTVEEVEEADGIRGMTVSSNRELVALGVANVVGGAFMAIPAFGGYGRSKVNSSTGGKTPMSSILLSLFTLICTLALLPYFYYIPKGVLSAMITVVSISLLEEAPHDIKFFWKVGGYVELFLMLLVFLTTFFWSLRGGIIVGIVFSLIRLLKHSTRPRIQILGRIPGTQDFDNAEVLAQEDSVELVPHCLIVKIPEPLTFANTGNLKNRLKRLEDHGTSYAHPALPKIRGGQHNQNVIFDIHGVTGMDYAASQVLCEIVSDYIDRGTTVFFCRLSSRKGKLWQLFQDSGIVELCGGEKHFLKSVDAALKATEKTSTFFEVAQDTDPEQCASEGNSSRTVTMMQEGYDFDPDNPLPHRRKSRTQSRPAALDFESTVETSCVLDIGRMASPRRISIIGAGIAGLVLGRCLLQRGVRAVLFEKSRPSSNRNSYGITLHASSYRPLLQLLNLEENNFRSKVVVDAAVNGSGKADASSDPGTTLRVNRTRFETLLAEGLDIRSEHELKDLDSTSGIKLSFVNGASHEAQALVGADGPHSIVRQTISPKTDFKILPFAVYNGKRRVSSEDFKQQIKPYLGDATVVQQKLSDTIFQISIGDVDKDEVSISYIYSRPGREANDELYRPDGSKSAAKEIPDALFQEVNSIRHELQDPFKFVFDPATMKKDRMLNWLMRTLQVERSVLDQASHSGIVLLGDAVHAEPILGGYGANDAIEDGMRLAELLVEEEGRHLGAFYEQKFEAWEKGVWQSETRIHEMHEVSKANL</sequence>
<dbReference type="InterPro" id="IPR002645">
    <property type="entry name" value="STAS_dom"/>
</dbReference>
<evidence type="ECO:0000256" key="5">
    <source>
        <dbReference type="ARBA" id="ARBA00022989"/>
    </source>
</evidence>
<keyword evidence="6" id="KW-0560">Oxidoreductase</keyword>
<dbReference type="CDD" id="cd07042">
    <property type="entry name" value="STAS_SulP_like_sulfate_transporter"/>
    <property type="match status" value="1"/>
</dbReference>
<dbReference type="Gene3D" id="3.50.50.60">
    <property type="entry name" value="FAD/NAD(P)-binding domain"/>
    <property type="match status" value="1"/>
</dbReference>
<evidence type="ECO:0000256" key="3">
    <source>
        <dbReference type="ARBA" id="ARBA00022692"/>
    </source>
</evidence>
<proteinExistence type="predicted"/>
<feature type="compositionally biased region" description="Polar residues" evidence="8">
    <location>
        <begin position="74"/>
        <end position="84"/>
    </location>
</feature>
<feature type="region of interest" description="Disordered" evidence="8">
    <location>
        <begin position="1"/>
        <end position="157"/>
    </location>
</feature>
<evidence type="ECO:0000256" key="8">
    <source>
        <dbReference type="SAM" id="MobiDB-lite"/>
    </source>
</evidence>
<reference evidence="11" key="1">
    <citation type="submission" date="2021-12" db="EMBL/GenBank/DDBJ databases">
        <authorList>
            <person name="Zaccaron A."/>
            <person name="Stergiopoulos I."/>
        </authorList>
    </citation>
    <scope>NUCLEOTIDE SEQUENCE</scope>
    <source>
        <strain evidence="11">Race5_Kim</strain>
    </source>
</reference>
<dbReference type="InterPro" id="IPR002938">
    <property type="entry name" value="FAD-bd"/>
</dbReference>
<evidence type="ECO:0000259" key="10">
    <source>
        <dbReference type="PROSITE" id="PS50801"/>
    </source>
</evidence>
<evidence type="ECO:0000256" key="6">
    <source>
        <dbReference type="ARBA" id="ARBA00023002"/>
    </source>
</evidence>
<evidence type="ECO:0000256" key="7">
    <source>
        <dbReference type="ARBA" id="ARBA00023136"/>
    </source>
</evidence>
<feature type="transmembrane region" description="Helical" evidence="9">
    <location>
        <begin position="393"/>
        <end position="411"/>
    </location>
</feature>
<dbReference type="SUPFAM" id="SSF52091">
    <property type="entry name" value="SpoIIaa-like"/>
    <property type="match status" value="1"/>
</dbReference>
<dbReference type="GO" id="GO:0016491">
    <property type="term" value="F:oxidoreductase activity"/>
    <property type="evidence" value="ECO:0007669"/>
    <property type="project" value="UniProtKB-KW"/>
</dbReference>
<reference evidence="11" key="2">
    <citation type="journal article" date="2022" name="Microb. Genom.">
        <title>A chromosome-scale genome assembly of the tomato pathogen Cladosporium fulvum reveals a compartmentalized genome architecture and the presence of a dispensable chromosome.</title>
        <authorList>
            <person name="Zaccaron A.Z."/>
            <person name="Chen L.H."/>
            <person name="Samaras A."/>
            <person name="Stergiopoulos I."/>
        </authorList>
    </citation>
    <scope>NUCLEOTIDE SEQUENCE</scope>
    <source>
        <strain evidence="11">Race5_Kim</strain>
    </source>
</reference>
<dbReference type="Pfam" id="PF01494">
    <property type="entry name" value="FAD_binding_3"/>
    <property type="match status" value="1"/>
</dbReference>
<feature type="transmembrane region" description="Helical" evidence="9">
    <location>
        <begin position="643"/>
        <end position="671"/>
    </location>
</feature>
<dbReference type="GO" id="GO:0055085">
    <property type="term" value="P:transmembrane transport"/>
    <property type="evidence" value="ECO:0007669"/>
    <property type="project" value="InterPro"/>
</dbReference>
<dbReference type="KEGG" id="ffu:CLAFUR5_02912"/>
<dbReference type="Pfam" id="PF00916">
    <property type="entry name" value="Sulfate_transp"/>
    <property type="match status" value="1"/>
</dbReference>
<feature type="compositionally biased region" description="Basic and acidic residues" evidence="8">
    <location>
        <begin position="52"/>
        <end position="69"/>
    </location>
</feature>
<feature type="transmembrane region" description="Helical" evidence="9">
    <location>
        <begin position="341"/>
        <end position="360"/>
    </location>
</feature>
<evidence type="ECO:0000256" key="4">
    <source>
        <dbReference type="ARBA" id="ARBA00022827"/>
    </source>
</evidence>
<name>A0A9Q8L943_PASFU</name>
<keyword evidence="3 9" id="KW-0812">Transmembrane</keyword>
<dbReference type="OrthoDB" id="427213at2759"/>
<protein>
    <submittedName>
        <fullName evidence="11">Sulfate transporter</fullName>
    </submittedName>
</protein>
<keyword evidence="5 9" id="KW-1133">Transmembrane helix</keyword>
<dbReference type="InterPro" id="IPR001902">
    <property type="entry name" value="SLC26A/SulP_fam"/>
</dbReference>
<dbReference type="GO" id="GO:0071949">
    <property type="term" value="F:FAD binding"/>
    <property type="evidence" value="ECO:0007669"/>
    <property type="project" value="InterPro"/>
</dbReference>
<feature type="transmembrane region" description="Helical" evidence="9">
    <location>
        <begin position="423"/>
        <end position="447"/>
    </location>
</feature>
<dbReference type="RefSeq" id="XP_047757483.1">
    <property type="nucleotide sequence ID" value="XM_047902060.1"/>
</dbReference>
<dbReference type="GO" id="GO:0016020">
    <property type="term" value="C:membrane"/>
    <property type="evidence" value="ECO:0007669"/>
    <property type="project" value="UniProtKB-SubCell"/>
</dbReference>
<feature type="transmembrane region" description="Helical" evidence="9">
    <location>
        <begin position="256"/>
        <end position="276"/>
    </location>
</feature>
<keyword evidence="7 9" id="KW-0472">Membrane</keyword>
<feature type="transmembrane region" description="Helical" evidence="9">
    <location>
        <begin position="226"/>
        <end position="244"/>
    </location>
</feature>
<organism evidence="11 12">
    <name type="scientific">Passalora fulva</name>
    <name type="common">Tomato leaf mold</name>
    <name type="synonym">Cladosporium fulvum</name>
    <dbReference type="NCBI Taxonomy" id="5499"/>
    <lineage>
        <taxon>Eukaryota</taxon>
        <taxon>Fungi</taxon>
        <taxon>Dikarya</taxon>
        <taxon>Ascomycota</taxon>
        <taxon>Pezizomycotina</taxon>
        <taxon>Dothideomycetes</taxon>
        <taxon>Dothideomycetidae</taxon>
        <taxon>Mycosphaerellales</taxon>
        <taxon>Mycosphaerellaceae</taxon>
        <taxon>Fulvia</taxon>
    </lineage>
</organism>
<feature type="transmembrane region" description="Helical" evidence="9">
    <location>
        <begin position="311"/>
        <end position="329"/>
    </location>
</feature>
<dbReference type="PANTHER" id="PTHR11814">
    <property type="entry name" value="SULFATE TRANSPORTER"/>
    <property type="match status" value="1"/>
</dbReference>
<dbReference type="SUPFAM" id="SSF51905">
    <property type="entry name" value="FAD/NAD(P)-binding domain"/>
    <property type="match status" value="1"/>
</dbReference>
<feature type="region of interest" description="Disordered" evidence="8">
    <location>
        <begin position="867"/>
        <end position="890"/>
    </location>
</feature>
<keyword evidence="4" id="KW-0274">FAD</keyword>
<feature type="compositionally biased region" description="Low complexity" evidence="8">
    <location>
        <begin position="7"/>
        <end position="30"/>
    </location>
</feature>
<dbReference type="PROSITE" id="PS50801">
    <property type="entry name" value="STAS"/>
    <property type="match status" value="1"/>
</dbReference>
<evidence type="ECO:0000313" key="11">
    <source>
        <dbReference type="EMBL" id="UJO13117.1"/>
    </source>
</evidence>
<keyword evidence="12" id="KW-1185">Reference proteome</keyword>
<dbReference type="GeneID" id="71982790"/>
<dbReference type="EMBL" id="CP090164">
    <property type="protein sequence ID" value="UJO13117.1"/>
    <property type="molecule type" value="Genomic_DNA"/>
</dbReference>
<evidence type="ECO:0000256" key="1">
    <source>
        <dbReference type="ARBA" id="ARBA00004141"/>
    </source>
</evidence>
<feature type="domain" description="STAS" evidence="10">
    <location>
        <begin position="702"/>
        <end position="834"/>
    </location>
</feature>
<feature type="transmembrane region" description="Helical" evidence="9">
    <location>
        <begin position="587"/>
        <end position="606"/>
    </location>
</feature>
<evidence type="ECO:0000256" key="2">
    <source>
        <dbReference type="ARBA" id="ARBA00022630"/>
    </source>
</evidence>
<feature type="compositionally biased region" description="Polar residues" evidence="8">
    <location>
        <begin position="125"/>
        <end position="147"/>
    </location>
</feature>
<gene>
    <name evidence="11" type="ORF">CLAFUR5_02912</name>
</gene>
<dbReference type="PRINTS" id="PR00420">
    <property type="entry name" value="RNGMNOXGNASE"/>
</dbReference>
<dbReference type="InterPro" id="IPR036188">
    <property type="entry name" value="FAD/NAD-bd_sf"/>
</dbReference>
<evidence type="ECO:0000313" key="12">
    <source>
        <dbReference type="Proteomes" id="UP000756132"/>
    </source>
</evidence>
<dbReference type="InterPro" id="IPR011547">
    <property type="entry name" value="SLC26A/SulP_dom"/>
</dbReference>
<dbReference type="Pfam" id="PF01740">
    <property type="entry name" value="STAS"/>
    <property type="match status" value="1"/>
</dbReference>
<evidence type="ECO:0000256" key="9">
    <source>
        <dbReference type="SAM" id="Phobius"/>
    </source>
</evidence>